<dbReference type="CDD" id="cd00170">
    <property type="entry name" value="SEC14"/>
    <property type="match status" value="1"/>
</dbReference>
<dbReference type="Proteomes" id="UP000092461">
    <property type="component" value="Unassembled WGS sequence"/>
</dbReference>
<dbReference type="GO" id="GO:1902936">
    <property type="term" value="F:phosphatidylinositol bisphosphate binding"/>
    <property type="evidence" value="ECO:0007669"/>
    <property type="project" value="TreeGrafter"/>
</dbReference>
<sequence length="219" mass="24815">MSSSPADIFLHHPFVTRMDVVLLLPSPRTLTHHDTVVLTWPGHILSPTKHCWKILKNQILGFTHIGDMSGVSAAHITCWNVTEFARIMKWGEQSVPMRHKEIHVVNVHTTVKYVVDFAKSLVSKKINDRLMIHVNVENLIKKVDKECLPLEMGGSMPMAEMIELWKAELAAKREVILSLDEMELLSDRGIISSRDKNNNSNSLTQMDSIAGSFRKLEVD</sequence>
<evidence type="ECO:0000313" key="2">
    <source>
        <dbReference type="EnsemblMetazoa" id="LLOJ003661-PA"/>
    </source>
</evidence>
<dbReference type="EnsemblMetazoa" id="LLOJ003661-RA">
    <property type="protein sequence ID" value="LLOJ003661-PA"/>
    <property type="gene ID" value="LLOJ003661"/>
</dbReference>
<dbReference type="PANTHER" id="PTHR10174:SF120">
    <property type="entry name" value="CELLULAR RETINALDEHYDE BINDING PROTEIN"/>
    <property type="match status" value="1"/>
</dbReference>
<evidence type="ECO:0000313" key="3">
    <source>
        <dbReference type="Proteomes" id="UP000092461"/>
    </source>
</evidence>
<dbReference type="PANTHER" id="PTHR10174">
    <property type="entry name" value="ALPHA-TOCOPHEROL TRANSFER PROTEIN-RELATED"/>
    <property type="match status" value="1"/>
</dbReference>
<keyword evidence="3" id="KW-1185">Reference proteome</keyword>
<dbReference type="InterPro" id="IPR036865">
    <property type="entry name" value="CRAL-TRIO_dom_sf"/>
</dbReference>
<feature type="domain" description="CRAL-TRIO" evidence="1">
    <location>
        <begin position="65"/>
        <end position="160"/>
    </location>
</feature>
<dbReference type="PROSITE" id="PS50191">
    <property type="entry name" value="CRAL_TRIO"/>
    <property type="match status" value="1"/>
</dbReference>
<name>A0A1B0CGU8_LUTLO</name>
<dbReference type="Gene3D" id="3.40.525.10">
    <property type="entry name" value="CRAL-TRIO lipid binding domain"/>
    <property type="match status" value="1"/>
</dbReference>
<dbReference type="Pfam" id="PF00650">
    <property type="entry name" value="CRAL_TRIO"/>
    <property type="match status" value="1"/>
</dbReference>
<proteinExistence type="predicted"/>
<reference evidence="2" key="1">
    <citation type="submission" date="2020-05" db="UniProtKB">
        <authorList>
            <consortium name="EnsemblMetazoa"/>
        </authorList>
    </citation>
    <scope>IDENTIFICATION</scope>
    <source>
        <strain evidence="2">Jacobina</strain>
    </source>
</reference>
<dbReference type="InterPro" id="IPR001251">
    <property type="entry name" value="CRAL-TRIO_dom"/>
</dbReference>
<evidence type="ECO:0000259" key="1">
    <source>
        <dbReference type="PROSITE" id="PS50191"/>
    </source>
</evidence>
<dbReference type="AlphaFoldDB" id="A0A1B0CGU8"/>
<dbReference type="GO" id="GO:0016020">
    <property type="term" value="C:membrane"/>
    <property type="evidence" value="ECO:0007669"/>
    <property type="project" value="TreeGrafter"/>
</dbReference>
<dbReference type="Gene3D" id="1.20.5.1200">
    <property type="entry name" value="Alpha-tocopherol transfer"/>
    <property type="match status" value="1"/>
</dbReference>
<dbReference type="VEuPathDB" id="VectorBase:LLONM1_007522"/>
<protein>
    <recommendedName>
        <fullName evidence="1">CRAL-TRIO domain-containing protein</fullName>
    </recommendedName>
</protein>
<dbReference type="EMBL" id="AJWK01011592">
    <property type="status" value="NOT_ANNOTATED_CDS"/>
    <property type="molecule type" value="Genomic_DNA"/>
</dbReference>
<organism evidence="2 3">
    <name type="scientific">Lutzomyia longipalpis</name>
    <name type="common">Sand fly</name>
    <dbReference type="NCBI Taxonomy" id="7200"/>
    <lineage>
        <taxon>Eukaryota</taxon>
        <taxon>Metazoa</taxon>
        <taxon>Ecdysozoa</taxon>
        <taxon>Arthropoda</taxon>
        <taxon>Hexapoda</taxon>
        <taxon>Insecta</taxon>
        <taxon>Pterygota</taxon>
        <taxon>Neoptera</taxon>
        <taxon>Endopterygota</taxon>
        <taxon>Diptera</taxon>
        <taxon>Nematocera</taxon>
        <taxon>Psychodoidea</taxon>
        <taxon>Psychodidae</taxon>
        <taxon>Lutzomyia</taxon>
        <taxon>Lutzomyia</taxon>
    </lineage>
</organism>
<accession>A0A1B0CGU8</accession>
<dbReference type="VEuPathDB" id="VectorBase:LLOJ003661"/>
<dbReference type="SUPFAM" id="SSF52087">
    <property type="entry name" value="CRAL/TRIO domain"/>
    <property type="match status" value="1"/>
</dbReference>